<dbReference type="OrthoDB" id="10559150at2759"/>
<dbReference type="VEuPathDB" id="VectorBase:LOC119167985"/>
<name>A0A6G5A595_RHIMP</name>
<accession>A0A6G5A595</accession>
<sequence>MVYSEESSSTTEWKYVYQDYAFDKFMNTSDPIWVVNTTQPEAPLCIKDVNSNMTANNETFFTRSYGKGKNITEKKLKGKFGYYDEKEAKMYDMMTVFDAINLTEVDEETLEYVSQNQECAVVSVMDRSAVYDTTNYGSAVWCDLRVRDQYLEHTNSSYYAKCLERFNKIVEVTKKNSTLPYSSDCKTQNEETPKATETT</sequence>
<reference evidence="1" key="1">
    <citation type="submission" date="2020-03" db="EMBL/GenBank/DDBJ databases">
        <title>A transcriptome and proteome of the tick Rhipicephalus microplus shaped by the genetic composition of its hosts and developmental stage.</title>
        <authorList>
            <person name="Garcia G.R."/>
            <person name="Ribeiro J.M.C."/>
            <person name="Maruyama S.R."/>
            <person name="Gardinasse L.G."/>
            <person name="Nelson K."/>
            <person name="Ferreira B.R."/>
            <person name="Andrade T.G."/>
            <person name="Santos I.K.F.M."/>
        </authorList>
    </citation>
    <scope>NUCLEOTIDE SEQUENCE</scope>
    <source>
        <strain evidence="1">NSGR</strain>
        <tissue evidence="1">Salivary glands</tissue>
    </source>
</reference>
<dbReference type="AlphaFoldDB" id="A0A6G5A595"/>
<organism evidence="1">
    <name type="scientific">Rhipicephalus microplus</name>
    <name type="common">Cattle tick</name>
    <name type="synonym">Boophilus microplus</name>
    <dbReference type="NCBI Taxonomy" id="6941"/>
    <lineage>
        <taxon>Eukaryota</taxon>
        <taxon>Metazoa</taxon>
        <taxon>Ecdysozoa</taxon>
        <taxon>Arthropoda</taxon>
        <taxon>Chelicerata</taxon>
        <taxon>Arachnida</taxon>
        <taxon>Acari</taxon>
        <taxon>Parasitiformes</taxon>
        <taxon>Ixodida</taxon>
        <taxon>Ixodoidea</taxon>
        <taxon>Ixodidae</taxon>
        <taxon>Rhipicephalinae</taxon>
        <taxon>Rhipicephalus</taxon>
        <taxon>Boophilus</taxon>
    </lineage>
</organism>
<proteinExistence type="predicted"/>
<evidence type="ECO:0000313" key="1">
    <source>
        <dbReference type="EMBL" id="NIE46171.1"/>
    </source>
</evidence>
<dbReference type="EMBL" id="GIKN01003898">
    <property type="protein sequence ID" value="NIE46171.1"/>
    <property type="molecule type" value="Transcribed_RNA"/>
</dbReference>
<protein>
    <submittedName>
        <fullName evidence="1">Putative salivary lipocalin lipocalin</fullName>
    </submittedName>
</protein>